<feature type="non-terminal residue" evidence="1">
    <location>
        <position position="69"/>
    </location>
</feature>
<proteinExistence type="predicted"/>
<dbReference type="InterPro" id="IPR037238">
    <property type="entry name" value="YbiA-like_sf"/>
</dbReference>
<gene>
    <name evidence="1" type="ORF">S01H1_42807</name>
</gene>
<name>X0UV25_9ZZZZ</name>
<sequence length="69" mass="7958">MTIEAFQGEYRWLSNFAMVHVTYNDLAFTSTEAAYQAAKSNERKQQMQFTNLSPGQAKRLGKRITIRPD</sequence>
<dbReference type="SUPFAM" id="SSF143990">
    <property type="entry name" value="YbiA-like"/>
    <property type="match status" value="1"/>
</dbReference>
<protein>
    <submittedName>
        <fullName evidence="1">Uncharacterized protein</fullName>
    </submittedName>
</protein>
<dbReference type="Gene3D" id="1.10.357.40">
    <property type="entry name" value="YbiA-like"/>
    <property type="match status" value="1"/>
</dbReference>
<dbReference type="AlphaFoldDB" id="X0UV25"/>
<reference evidence="1" key="1">
    <citation type="journal article" date="2014" name="Front. Microbiol.">
        <title>High frequency of phylogenetically diverse reductive dehalogenase-homologous genes in deep subseafloor sedimentary metagenomes.</title>
        <authorList>
            <person name="Kawai M."/>
            <person name="Futagami T."/>
            <person name="Toyoda A."/>
            <person name="Takaki Y."/>
            <person name="Nishi S."/>
            <person name="Hori S."/>
            <person name="Arai W."/>
            <person name="Tsubouchi T."/>
            <person name="Morono Y."/>
            <person name="Uchiyama I."/>
            <person name="Ito T."/>
            <person name="Fujiyama A."/>
            <person name="Inagaki F."/>
            <person name="Takami H."/>
        </authorList>
    </citation>
    <scope>NUCLEOTIDE SEQUENCE</scope>
    <source>
        <strain evidence="1">Expedition CK06-06</strain>
    </source>
</reference>
<accession>X0UV25</accession>
<evidence type="ECO:0000313" key="1">
    <source>
        <dbReference type="EMBL" id="GAG09714.1"/>
    </source>
</evidence>
<organism evidence="1">
    <name type="scientific">marine sediment metagenome</name>
    <dbReference type="NCBI Taxonomy" id="412755"/>
    <lineage>
        <taxon>unclassified sequences</taxon>
        <taxon>metagenomes</taxon>
        <taxon>ecological metagenomes</taxon>
    </lineage>
</organism>
<dbReference type="EMBL" id="BARS01027242">
    <property type="protein sequence ID" value="GAG09714.1"/>
    <property type="molecule type" value="Genomic_DNA"/>
</dbReference>
<comment type="caution">
    <text evidence="1">The sequence shown here is derived from an EMBL/GenBank/DDBJ whole genome shotgun (WGS) entry which is preliminary data.</text>
</comment>